<evidence type="ECO:0008006" key="4">
    <source>
        <dbReference type="Google" id="ProtNLM"/>
    </source>
</evidence>
<evidence type="ECO:0000313" key="2">
    <source>
        <dbReference type="EMBL" id="EED12767.1"/>
    </source>
</evidence>
<protein>
    <recommendedName>
        <fullName evidence="4">Protein kinase domain-containing protein</fullName>
    </recommendedName>
</protein>
<dbReference type="VEuPathDB" id="FungiDB:TSTA_052880"/>
<feature type="region of interest" description="Disordered" evidence="1">
    <location>
        <begin position="20"/>
        <end position="48"/>
    </location>
</feature>
<dbReference type="RefSeq" id="XP_002486878.1">
    <property type="nucleotide sequence ID" value="XM_002486833.1"/>
</dbReference>
<dbReference type="AlphaFoldDB" id="B8MPV9"/>
<reference evidence="3" key="1">
    <citation type="journal article" date="2015" name="Genome Announc.">
        <title>Genome sequence of the AIDS-associated pathogen Penicillium marneffei (ATCC18224) and its near taxonomic relative Talaromyces stipitatus (ATCC10500).</title>
        <authorList>
            <person name="Nierman W.C."/>
            <person name="Fedorova-Abrams N.D."/>
            <person name="Andrianopoulos A."/>
        </authorList>
    </citation>
    <scope>NUCLEOTIDE SEQUENCE [LARGE SCALE GENOMIC DNA]</scope>
    <source>
        <strain evidence="3">ATCC 10500 / CBS 375.48 / QM 6759 / NRRL 1006</strain>
    </source>
</reference>
<keyword evidence="3" id="KW-1185">Reference proteome</keyword>
<gene>
    <name evidence="2" type="ORF">TSTA_052880</name>
</gene>
<dbReference type="HOGENOM" id="CLU_1897607_0_0_1"/>
<proteinExistence type="predicted"/>
<dbReference type="PhylomeDB" id="B8MPV9"/>
<evidence type="ECO:0000313" key="3">
    <source>
        <dbReference type="Proteomes" id="UP000001745"/>
    </source>
</evidence>
<dbReference type="GeneID" id="8098237"/>
<dbReference type="InParanoid" id="B8MPV9"/>
<sequence length="134" mass="15088">MSKRITFVSLTDTKRLKSEMAAGDGTPSLGKRELPNPDNIENGYLELTTPEGLPSPRLDRVIVNFGKNSPRGFYGIELGYISRPVAFVKRVVVPDIDMRRNALRKTCHPNLVNLTDVFINQETVYFTYEKSGLL</sequence>
<organism evidence="2 3">
    <name type="scientific">Talaromyces stipitatus (strain ATCC 10500 / CBS 375.48 / QM 6759 / NRRL 1006)</name>
    <name type="common">Penicillium stipitatum</name>
    <dbReference type="NCBI Taxonomy" id="441959"/>
    <lineage>
        <taxon>Eukaryota</taxon>
        <taxon>Fungi</taxon>
        <taxon>Dikarya</taxon>
        <taxon>Ascomycota</taxon>
        <taxon>Pezizomycotina</taxon>
        <taxon>Eurotiomycetes</taxon>
        <taxon>Eurotiomycetidae</taxon>
        <taxon>Eurotiales</taxon>
        <taxon>Trichocomaceae</taxon>
        <taxon>Talaromyces</taxon>
        <taxon>Talaromyces sect. Talaromyces</taxon>
    </lineage>
</organism>
<name>B8MPV9_TALSN</name>
<dbReference type="Proteomes" id="UP000001745">
    <property type="component" value="Unassembled WGS sequence"/>
</dbReference>
<accession>B8MPV9</accession>
<evidence type="ECO:0000256" key="1">
    <source>
        <dbReference type="SAM" id="MobiDB-lite"/>
    </source>
</evidence>
<dbReference type="EMBL" id="EQ962659">
    <property type="protein sequence ID" value="EED12767.1"/>
    <property type="molecule type" value="Genomic_DNA"/>
</dbReference>